<dbReference type="RefSeq" id="WP_209318745.1">
    <property type="nucleotide sequence ID" value="NZ_JAAVNE010000058.1"/>
</dbReference>
<keyword evidence="2" id="KW-1185">Reference proteome</keyword>
<comment type="caution">
    <text evidence="1">The sequence shown here is derived from an EMBL/GenBank/DDBJ whole genome shotgun (WGS) entry which is preliminary data.</text>
</comment>
<proteinExistence type="predicted"/>
<dbReference type="EMBL" id="JAAVNE010000058">
    <property type="protein sequence ID" value="NKC33928.1"/>
    <property type="molecule type" value="Genomic_DNA"/>
</dbReference>
<name>A0ABX1EAS9_9PROT</name>
<evidence type="ECO:0000313" key="1">
    <source>
        <dbReference type="EMBL" id="NKC33928.1"/>
    </source>
</evidence>
<reference evidence="1 2" key="1">
    <citation type="submission" date="2020-03" db="EMBL/GenBank/DDBJ databases">
        <title>Roseomonas selenitidurans sp. nov. isolated from urban soil.</title>
        <authorList>
            <person name="Liu H."/>
        </authorList>
    </citation>
    <scope>NUCLEOTIDE SEQUENCE [LARGE SCALE GENOMIC DNA]</scope>
    <source>
        <strain evidence="1 2">BU-1</strain>
    </source>
</reference>
<gene>
    <name evidence="1" type="ORF">HEQ75_23925</name>
</gene>
<accession>A0ABX1EAS9</accession>
<protein>
    <submittedName>
        <fullName evidence="1">2-dehydropantoate 2-reductase</fullName>
    </submittedName>
</protein>
<feature type="non-terminal residue" evidence="1">
    <location>
        <position position="1"/>
    </location>
</feature>
<organism evidence="1 2">
    <name type="scientific">Falsiroseomonas selenitidurans</name>
    <dbReference type="NCBI Taxonomy" id="2716335"/>
    <lineage>
        <taxon>Bacteria</taxon>
        <taxon>Pseudomonadati</taxon>
        <taxon>Pseudomonadota</taxon>
        <taxon>Alphaproteobacteria</taxon>
        <taxon>Acetobacterales</taxon>
        <taxon>Roseomonadaceae</taxon>
        <taxon>Falsiroseomonas</taxon>
    </lineage>
</organism>
<evidence type="ECO:0000313" key="2">
    <source>
        <dbReference type="Proteomes" id="UP000787635"/>
    </source>
</evidence>
<sequence>ARAEALADLAAVQARLALARLAGGAAPDPRGAEAARLAREAARMGDLVAIGVAARALSALA</sequence>
<dbReference type="Proteomes" id="UP000787635">
    <property type="component" value="Unassembled WGS sequence"/>
</dbReference>